<feature type="region of interest" description="Disordered" evidence="1">
    <location>
        <begin position="157"/>
        <end position="176"/>
    </location>
</feature>
<name>A0A0G4J3T8_PLABS</name>
<evidence type="ECO:0000313" key="4">
    <source>
        <dbReference type="Proteomes" id="UP000039324"/>
    </source>
</evidence>
<feature type="compositionally biased region" description="Polar residues" evidence="1">
    <location>
        <begin position="167"/>
        <end position="176"/>
    </location>
</feature>
<keyword evidence="4" id="KW-1185">Reference proteome</keyword>
<reference evidence="3 4" key="1">
    <citation type="submission" date="2015-02" db="EMBL/GenBank/DDBJ databases">
        <authorList>
            <person name="Chooi Y.-H."/>
        </authorList>
    </citation>
    <scope>NUCLEOTIDE SEQUENCE [LARGE SCALE GENOMIC DNA]</scope>
    <source>
        <strain evidence="3">E3</strain>
    </source>
</reference>
<dbReference type="EMBL" id="CDSF01000122">
    <property type="protein sequence ID" value="CEP02049.1"/>
    <property type="molecule type" value="Genomic_DNA"/>
</dbReference>
<evidence type="ECO:0000256" key="1">
    <source>
        <dbReference type="SAM" id="MobiDB-lite"/>
    </source>
</evidence>
<keyword evidence="2" id="KW-1133">Transmembrane helix</keyword>
<organism evidence="3 4">
    <name type="scientific">Plasmodiophora brassicae</name>
    <name type="common">Clubroot disease agent</name>
    <dbReference type="NCBI Taxonomy" id="37360"/>
    <lineage>
        <taxon>Eukaryota</taxon>
        <taxon>Sar</taxon>
        <taxon>Rhizaria</taxon>
        <taxon>Endomyxa</taxon>
        <taxon>Phytomyxea</taxon>
        <taxon>Plasmodiophorida</taxon>
        <taxon>Plasmodiophoridae</taxon>
        <taxon>Plasmodiophora</taxon>
    </lineage>
</organism>
<dbReference type="AlphaFoldDB" id="A0A0G4J3T8"/>
<protein>
    <submittedName>
        <fullName evidence="3">Uncharacterized protein</fullName>
    </submittedName>
</protein>
<feature type="transmembrane region" description="Helical" evidence="2">
    <location>
        <begin position="40"/>
        <end position="63"/>
    </location>
</feature>
<dbReference type="Proteomes" id="UP000039324">
    <property type="component" value="Unassembled WGS sequence"/>
</dbReference>
<evidence type="ECO:0000256" key="2">
    <source>
        <dbReference type="SAM" id="Phobius"/>
    </source>
</evidence>
<gene>
    <name evidence="3" type="ORF">PBRA_002314</name>
</gene>
<proteinExistence type="predicted"/>
<keyword evidence="2" id="KW-0812">Transmembrane</keyword>
<evidence type="ECO:0000313" key="3">
    <source>
        <dbReference type="EMBL" id="CEP02049.1"/>
    </source>
</evidence>
<keyword evidence="2" id="KW-0472">Membrane</keyword>
<sequence length="176" mass="19190">MSVPGEPEEVEDNALIVKRATKDDAPEPVRYSICAALSRMIIAAAKGVAGGPALLLAFIMAVVPDRTKHAYEQVQTDPSMGVVQRSELGAQVAHYDADMGDLELELDDLDGAHPDDLPLDEFDFDNLPIVGNEGEGMNPPIKDRVLYRAKKLYNQVPTIPGREPDQFDSTGRQAYV</sequence>
<accession>A0A0G4J3T8</accession>